<dbReference type="STRING" id="1279009.ADICEAN_03430"/>
<keyword evidence="1" id="KW-0732">Signal</keyword>
<accession>M7NSI5</accession>
<comment type="caution">
    <text evidence="2">The sequence shown here is derived from an EMBL/GenBank/DDBJ whole genome shotgun (WGS) entry which is preliminary data.</text>
</comment>
<dbReference type="RefSeq" id="WP_009196813.1">
    <property type="nucleotide sequence ID" value="NZ_AODQ01000115.1"/>
</dbReference>
<dbReference type="PROSITE" id="PS51257">
    <property type="entry name" value="PROKAR_LIPOPROTEIN"/>
    <property type="match status" value="1"/>
</dbReference>
<dbReference type="OrthoDB" id="882271at2"/>
<organism evidence="2 3">
    <name type="scientific">Cesiribacter andamanensis AMV16</name>
    <dbReference type="NCBI Taxonomy" id="1279009"/>
    <lineage>
        <taxon>Bacteria</taxon>
        <taxon>Pseudomonadati</taxon>
        <taxon>Bacteroidota</taxon>
        <taxon>Cytophagia</taxon>
        <taxon>Cytophagales</taxon>
        <taxon>Cesiribacteraceae</taxon>
        <taxon>Cesiribacter</taxon>
    </lineage>
</organism>
<sequence>MAVRTPFFAASLLLLLAGSTACENTERKVQAPVAIGAEEADPEAAAVRLQVRAGADTTITSDQLMQRLMPELTVEGVLSRMPEAEVTRRQPQPNRHIPGQIDTLVTVKSDSSLFEFYSLAIKDMLQSATLRKPGVAMGSGLEVGMTTDEVARRIPDLQQLRDMPQSLIIRAEQTPVSLRLRFRHNRLEYMQYEGYVD</sequence>
<evidence type="ECO:0000256" key="1">
    <source>
        <dbReference type="SAM" id="SignalP"/>
    </source>
</evidence>
<gene>
    <name evidence="2" type="ORF">ADICEAN_03430</name>
</gene>
<evidence type="ECO:0000313" key="2">
    <source>
        <dbReference type="EMBL" id="EMR01444.1"/>
    </source>
</evidence>
<dbReference type="AlphaFoldDB" id="M7NSI5"/>
<evidence type="ECO:0000313" key="3">
    <source>
        <dbReference type="Proteomes" id="UP000011910"/>
    </source>
</evidence>
<keyword evidence="3" id="KW-1185">Reference proteome</keyword>
<dbReference type="EMBL" id="AODQ01000115">
    <property type="protein sequence ID" value="EMR01444.1"/>
    <property type="molecule type" value="Genomic_DNA"/>
</dbReference>
<reference evidence="2 3" key="1">
    <citation type="journal article" date="2013" name="Genome Announc.">
        <title>Draft Genome Sequence of Cesiribacter andamanensis Strain AMV16T, Isolated from a Soil Sample from a Mud Volcano in the Andaman Islands, India.</title>
        <authorList>
            <person name="Shivaji S."/>
            <person name="Ara S."/>
            <person name="Begum Z."/>
            <person name="Srinivas T.N."/>
            <person name="Singh A."/>
            <person name="Kumar Pinnaka A."/>
        </authorList>
    </citation>
    <scope>NUCLEOTIDE SEQUENCE [LARGE SCALE GENOMIC DNA]</scope>
    <source>
        <strain evidence="2 3">AMV16</strain>
    </source>
</reference>
<protein>
    <submittedName>
        <fullName evidence="2">Uncharacterized protein</fullName>
    </submittedName>
</protein>
<feature type="signal peptide" evidence="1">
    <location>
        <begin position="1"/>
        <end position="21"/>
    </location>
</feature>
<proteinExistence type="predicted"/>
<name>M7NSI5_9BACT</name>
<feature type="chain" id="PRO_5004082475" evidence="1">
    <location>
        <begin position="22"/>
        <end position="197"/>
    </location>
</feature>
<dbReference type="Proteomes" id="UP000011910">
    <property type="component" value="Unassembled WGS sequence"/>
</dbReference>